<proteinExistence type="predicted"/>
<organism evidence="1 2">
    <name type="scientific">Nocardioides albus</name>
    <dbReference type="NCBI Taxonomy" id="1841"/>
    <lineage>
        <taxon>Bacteria</taxon>
        <taxon>Bacillati</taxon>
        <taxon>Actinomycetota</taxon>
        <taxon>Actinomycetes</taxon>
        <taxon>Propionibacteriales</taxon>
        <taxon>Nocardioidaceae</taxon>
        <taxon>Nocardioides</taxon>
    </lineage>
</organism>
<protein>
    <submittedName>
        <fullName evidence="1">Putative hydrolase of the HAD superfamily</fullName>
    </submittedName>
</protein>
<dbReference type="InterPro" id="IPR052898">
    <property type="entry name" value="ACAD10-like"/>
</dbReference>
<reference evidence="1 2" key="1">
    <citation type="submission" date="2020-08" db="EMBL/GenBank/DDBJ databases">
        <title>Genomic Encyclopedia of Type Strains, Phase III (KMG-III): the genomes of soil and plant-associated and newly described type strains.</title>
        <authorList>
            <person name="Whitman W."/>
        </authorList>
    </citation>
    <scope>NUCLEOTIDE SEQUENCE [LARGE SCALE GENOMIC DNA]</scope>
    <source>
        <strain evidence="1 2">CECT 3302</strain>
    </source>
</reference>
<dbReference type="SFLD" id="SFLDS00003">
    <property type="entry name" value="Haloacid_Dehalogenase"/>
    <property type="match status" value="1"/>
</dbReference>
<accession>A0A7W5A3W6</accession>
<dbReference type="SFLD" id="SFLDG01129">
    <property type="entry name" value="C1.5:_HAD__Beta-PGM__Phosphata"/>
    <property type="match status" value="1"/>
</dbReference>
<dbReference type="EMBL" id="JACHXG010000004">
    <property type="protein sequence ID" value="MBB3089010.1"/>
    <property type="molecule type" value="Genomic_DNA"/>
</dbReference>
<dbReference type="Proteomes" id="UP000577707">
    <property type="component" value="Unassembled WGS sequence"/>
</dbReference>
<gene>
    <name evidence="1" type="ORF">FHS12_001956</name>
</gene>
<name>A0A7W5A3W6_9ACTN</name>
<evidence type="ECO:0000313" key="2">
    <source>
        <dbReference type="Proteomes" id="UP000577707"/>
    </source>
</evidence>
<dbReference type="Gene3D" id="3.40.50.1000">
    <property type="entry name" value="HAD superfamily/HAD-like"/>
    <property type="match status" value="1"/>
</dbReference>
<keyword evidence="2" id="KW-1185">Reference proteome</keyword>
<keyword evidence="1" id="KW-0378">Hydrolase</keyword>
<dbReference type="RefSeq" id="WP_221208724.1">
    <property type="nucleotide sequence ID" value="NZ_BMQT01000002.1"/>
</dbReference>
<comment type="caution">
    <text evidence="1">The sequence shown here is derived from an EMBL/GenBank/DDBJ whole genome shotgun (WGS) entry which is preliminary data.</text>
</comment>
<dbReference type="PRINTS" id="PR00413">
    <property type="entry name" value="HADHALOGNASE"/>
</dbReference>
<dbReference type="AlphaFoldDB" id="A0A7W5A3W6"/>
<dbReference type="GO" id="GO:0016787">
    <property type="term" value="F:hydrolase activity"/>
    <property type="evidence" value="ECO:0007669"/>
    <property type="project" value="UniProtKB-KW"/>
</dbReference>
<sequence>MVDFGGVLTTSVIESFRAFGTEIGDRDLPLRLLSRGEPGSGLIVAHEEGRISAEEFETGFAALLGERGVQIESAGLIARLQAKVNPDPDMIALVADLRAEGRPVGLLSNSFGADLYDGWNLSEMFDAITISGEIGVRKPSRRAYRIACENLGVEPEETVMVDDLQQNIHAAARIGMGGVVHRDAASTRAELAVLLTGAVTA</sequence>
<dbReference type="SUPFAM" id="SSF56784">
    <property type="entry name" value="HAD-like"/>
    <property type="match status" value="1"/>
</dbReference>
<dbReference type="InterPro" id="IPR023214">
    <property type="entry name" value="HAD_sf"/>
</dbReference>
<dbReference type="Pfam" id="PF00702">
    <property type="entry name" value="Hydrolase"/>
    <property type="match status" value="1"/>
</dbReference>
<dbReference type="InterPro" id="IPR036412">
    <property type="entry name" value="HAD-like_sf"/>
</dbReference>
<dbReference type="PANTHER" id="PTHR47829:SF1">
    <property type="entry name" value="HAD FAMILY PHOSPHATASE"/>
    <property type="match status" value="1"/>
</dbReference>
<dbReference type="PANTHER" id="PTHR47829">
    <property type="entry name" value="HYDROLASE, PUTATIVE (AFU_ORTHOLOGUE AFUA_1G12880)-RELATED"/>
    <property type="match status" value="1"/>
</dbReference>
<evidence type="ECO:0000313" key="1">
    <source>
        <dbReference type="EMBL" id="MBB3089010.1"/>
    </source>
</evidence>
<dbReference type="InterPro" id="IPR006439">
    <property type="entry name" value="HAD-SF_hydro_IA"/>
</dbReference>
<dbReference type="NCBIfam" id="TIGR01509">
    <property type="entry name" value="HAD-SF-IA-v3"/>
    <property type="match status" value="1"/>
</dbReference>
<dbReference type="NCBIfam" id="TIGR01549">
    <property type="entry name" value="HAD-SF-IA-v1"/>
    <property type="match status" value="1"/>
</dbReference>
<dbReference type="CDD" id="cd02603">
    <property type="entry name" value="HAD_sEH-N_like"/>
    <property type="match status" value="1"/>
</dbReference>